<keyword evidence="3" id="KW-1185">Reference proteome</keyword>
<dbReference type="HOGENOM" id="CLU_3124305_0_0_6"/>
<feature type="transmembrane region" description="Helical" evidence="1">
    <location>
        <begin position="6"/>
        <end position="28"/>
    </location>
</feature>
<proteinExistence type="predicted"/>
<dbReference type="Proteomes" id="UP000032735">
    <property type="component" value="Chromosome"/>
</dbReference>
<keyword evidence="1" id="KW-0812">Transmembrane</keyword>
<evidence type="ECO:0000313" key="3">
    <source>
        <dbReference type="Proteomes" id="UP000032735"/>
    </source>
</evidence>
<keyword evidence="1" id="KW-1133">Transmembrane helix</keyword>
<protein>
    <submittedName>
        <fullName evidence="2">Uncharacterized protein</fullName>
    </submittedName>
</protein>
<evidence type="ECO:0000256" key="1">
    <source>
        <dbReference type="SAM" id="Phobius"/>
    </source>
</evidence>
<sequence>MARLCVYGLANRLILNFLQVIVLLAYNLKFIEYNNLKFIWLFRYSYHVLF</sequence>
<keyword evidence="1" id="KW-0472">Membrane</keyword>
<accession>A0A068R285</accession>
<dbReference type="EMBL" id="FO704551">
    <property type="protein sequence ID" value="CDG21159.1"/>
    <property type="molecule type" value="Genomic_DNA"/>
</dbReference>
<name>A0A068R285_9GAMM</name>
<evidence type="ECO:0000313" key="2">
    <source>
        <dbReference type="EMBL" id="CDG21159.1"/>
    </source>
</evidence>
<dbReference type="KEGG" id="xpo:XPG1_1504"/>
<dbReference type="AlphaFoldDB" id="A0A068R285"/>
<gene>
    <name evidence="2" type="ORF">XPG1_1504</name>
</gene>
<reference evidence="2 3" key="1">
    <citation type="submission" date="2013-07" db="EMBL/GenBank/DDBJ databases">
        <authorList>
            <person name="Genoscope - CEA"/>
        </authorList>
    </citation>
    <scope>NUCLEOTIDE SEQUENCE [LARGE SCALE GENOMIC DNA]</scope>
    <source>
        <strain evidence="2 3">G6</strain>
    </source>
</reference>
<organism evidence="2 3">
    <name type="scientific">Xenorhabdus poinarii G6</name>
    <dbReference type="NCBI Taxonomy" id="1354304"/>
    <lineage>
        <taxon>Bacteria</taxon>
        <taxon>Pseudomonadati</taxon>
        <taxon>Pseudomonadota</taxon>
        <taxon>Gammaproteobacteria</taxon>
        <taxon>Enterobacterales</taxon>
        <taxon>Morganellaceae</taxon>
        <taxon>Xenorhabdus</taxon>
    </lineage>
</organism>